<dbReference type="EMBL" id="KJ631381">
    <property type="protein sequence ID" value="AIF25949.1"/>
    <property type="molecule type" value="Genomic_DNA"/>
</dbReference>
<accession>A0A0B4N012</accession>
<dbReference type="AlphaFoldDB" id="A0A0B4N012"/>
<evidence type="ECO:0000313" key="1">
    <source>
        <dbReference type="EMBL" id="AIF25949.1"/>
    </source>
</evidence>
<protein>
    <submittedName>
        <fullName evidence="1">Putative alpha-glucanase</fullName>
    </submittedName>
</protein>
<proteinExistence type="predicted"/>
<reference evidence="1" key="1">
    <citation type="submission" date="2014-03" db="EMBL/GenBank/DDBJ databases">
        <title>A sequence of cellulolytic fosmid clone of goat rumen metagenome.</title>
        <authorList>
            <person name="Lee K.-T."/>
            <person name="Kim J.-Y."/>
            <person name="Kim Y.-J."/>
            <person name="Ahn J.-H."/>
            <person name="Park M.-N."/>
            <person name="Kim J.-H."/>
            <person name="Kim T.-H."/>
        </authorList>
    </citation>
    <scope>NUCLEOTIDE SEQUENCE</scope>
</reference>
<sequence>MIGNQRRALVGVLQFQFHVALSPGQIHVADGDIGVYHGRRAVGQNQGTIGLRGLGRQAEAKAAVVGFRRVPGQQAAPAVV</sequence>
<name>A0A0B4N012_9BACT</name>
<organism evidence="1">
    <name type="scientific">uncultured bacterium Ad_091_F22_contig1</name>
    <dbReference type="NCBI Taxonomy" id="1489283"/>
    <lineage>
        <taxon>Bacteria</taxon>
        <taxon>environmental samples</taxon>
    </lineage>
</organism>